<name>A0AAV7PBZ3_PLEWA</name>
<feature type="compositionally biased region" description="Low complexity" evidence="1">
    <location>
        <begin position="95"/>
        <end position="104"/>
    </location>
</feature>
<comment type="caution">
    <text evidence="2">The sequence shown here is derived from an EMBL/GenBank/DDBJ whole genome shotgun (WGS) entry which is preliminary data.</text>
</comment>
<accession>A0AAV7PBZ3</accession>
<keyword evidence="3" id="KW-1185">Reference proteome</keyword>
<reference evidence="2" key="1">
    <citation type="journal article" date="2022" name="bioRxiv">
        <title>Sequencing and chromosome-scale assembly of the giantPleurodeles waltlgenome.</title>
        <authorList>
            <person name="Brown T."/>
            <person name="Elewa A."/>
            <person name="Iarovenko S."/>
            <person name="Subramanian E."/>
            <person name="Araus A.J."/>
            <person name="Petzold A."/>
            <person name="Susuki M."/>
            <person name="Suzuki K.-i.T."/>
            <person name="Hayashi T."/>
            <person name="Toyoda A."/>
            <person name="Oliveira C."/>
            <person name="Osipova E."/>
            <person name="Leigh N.D."/>
            <person name="Simon A."/>
            <person name="Yun M.H."/>
        </authorList>
    </citation>
    <scope>NUCLEOTIDE SEQUENCE</scope>
    <source>
        <strain evidence="2">20211129_DDA</strain>
        <tissue evidence="2">Liver</tissue>
    </source>
</reference>
<dbReference type="Proteomes" id="UP001066276">
    <property type="component" value="Chromosome 7"/>
</dbReference>
<feature type="region of interest" description="Disordered" evidence="1">
    <location>
        <begin position="70"/>
        <end position="127"/>
    </location>
</feature>
<organism evidence="2 3">
    <name type="scientific">Pleurodeles waltl</name>
    <name type="common">Iberian ribbed newt</name>
    <dbReference type="NCBI Taxonomy" id="8319"/>
    <lineage>
        <taxon>Eukaryota</taxon>
        <taxon>Metazoa</taxon>
        <taxon>Chordata</taxon>
        <taxon>Craniata</taxon>
        <taxon>Vertebrata</taxon>
        <taxon>Euteleostomi</taxon>
        <taxon>Amphibia</taxon>
        <taxon>Batrachia</taxon>
        <taxon>Caudata</taxon>
        <taxon>Salamandroidea</taxon>
        <taxon>Salamandridae</taxon>
        <taxon>Pleurodelinae</taxon>
        <taxon>Pleurodeles</taxon>
    </lineage>
</organism>
<sequence length="181" mass="19241">MTRQVTGHQRYHNLTPIRTARDCSQLRTSNLQQQLALQGSALNVVPHMAPSSLLADRWPQRSPQVVFSPAVTQDNGTGRAHCSPPHGSTSSPAHSLLTSRLSTLPPAAQVSPSAHKAPAGQPSLDRAQTLVSGSPCARHCPIPSRLQHSQYAPEWGSNPQGGRLPLTATTEGSVQTLPGPH</sequence>
<feature type="compositionally biased region" description="Polar residues" evidence="1">
    <location>
        <begin position="167"/>
        <end position="181"/>
    </location>
</feature>
<gene>
    <name evidence="2" type="ORF">NDU88_003064</name>
</gene>
<evidence type="ECO:0000313" key="3">
    <source>
        <dbReference type="Proteomes" id="UP001066276"/>
    </source>
</evidence>
<evidence type="ECO:0000256" key="1">
    <source>
        <dbReference type="SAM" id="MobiDB-lite"/>
    </source>
</evidence>
<feature type="region of interest" description="Disordered" evidence="1">
    <location>
        <begin position="150"/>
        <end position="181"/>
    </location>
</feature>
<protein>
    <submittedName>
        <fullName evidence="2">Uncharacterized protein</fullName>
    </submittedName>
</protein>
<dbReference type="AlphaFoldDB" id="A0AAV7PBZ3"/>
<evidence type="ECO:0000313" key="2">
    <source>
        <dbReference type="EMBL" id="KAJ1124615.1"/>
    </source>
</evidence>
<proteinExistence type="predicted"/>
<dbReference type="EMBL" id="JANPWB010000011">
    <property type="protein sequence ID" value="KAJ1124615.1"/>
    <property type="molecule type" value="Genomic_DNA"/>
</dbReference>